<gene>
    <name evidence="1" type="ORF">Gotri_006405</name>
</gene>
<dbReference type="PANTHER" id="PTHR32410">
    <property type="entry name" value="CYSTEINE/HISTIDINE-RICH C1 DOMAIN FAMILY PROTEIN"/>
    <property type="match status" value="1"/>
</dbReference>
<evidence type="ECO:0000313" key="2">
    <source>
        <dbReference type="Proteomes" id="UP000593568"/>
    </source>
</evidence>
<name>A0A7J9F0R8_9ROSI</name>
<sequence length="111" mass="12579">ENCNGCGIKCWRGAFRCGKCRFTLNFGWLTLSHSALHKIDEHMLNLTYHDDKEQSYCDICEQERDPSLWATLNAFIVISFAKKKFSSVKSLHAIISSTANAVGVTKPKPLW</sequence>
<dbReference type="EMBL" id="JABEZW010000010">
    <property type="protein sequence ID" value="MBA0778554.1"/>
    <property type="molecule type" value="Genomic_DNA"/>
</dbReference>
<accession>A0A7J9F0R8</accession>
<organism evidence="1 2">
    <name type="scientific">Gossypium trilobum</name>
    <dbReference type="NCBI Taxonomy" id="34281"/>
    <lineage>
        <taxon>Eukaryota</taxon>
        <taxon>Viridiplantae</taxon>
        <taxon>Streptophyta</taxon>
        <taxon>Embryophyta</taxon>
        <taxon>Tracheophyta</taxon>
        <taxon>Spermatophyta</taxon>
        <taxon>Magnoliopsida</taxon>
        <taxon>eudicotyledons</taxon>
        <taxon>Gunneridae</taxon>
        <taxon>Pentapetalae</taxon>
        <taxon>rosids</taxon>
        <taxon>malvids</taxon>
        <taxon>Malvales</taxon>
        <taxon>Malvaceae</taxon>
        <taxon>Malvoideae</taxon>
        <taxon>Gossypium</taxon>
    </lineage>
</organism>
<protein>
    <submittedName>
        <fullName evidence="1">Uncharacterized protein</fullName>
    </submittedName>
</protein>
<reference evidence="1 2" key="1">
    <citation type="journal article" date="2019" name="Genome Biol. Evol.">
        <title>Insights into the evolution of the New World diploid cottons (Gossypium, subgenus Houzingenia) based on genome sequencing.</title>
        <authorList>
            <person name="Grover C.E."/>
            <person name="Arick M.A. 2nd"/>
            <person name="Thrash A."/>
            <person name="Conover J.L."/>
            <person name="Sanders W.S."/>
            <person name="Peterson D.G."/>
            <person name="Frelichowski J.E."/>
            <person name="Scheffler J.A."/>
            <person name="Scheffler B.E."/>
            <person name="Wendel J.F."/>
        </authorList>
    </citation>
    <scope>NUCLEOTIDE SEQUENCE [LARGE SCALE GENOMIC DNA]</scope>
    <source>
        <strain evidence="1">8</strain>
        <tissue evidence="1">Leaf</tissue>
    </source>
</reference>
<comment type="caution">
    <text evidence="1">The sequence shown here is derived from an EMBL/GenBank/DDBJ whole genome shotgun (WGS) entry which is preliminary data.</text>
</comment>
<dbReference type="PANTHER" id="PTHR32410:SF216">
    <property type="entry name" value="PHORBOL-ESTER_DAG-TYPE DOMAIN-CONTAINING PROTEIN"/>
    <property type="match status" value="1"/>
</dbReference>
<dbReference type="AlphaFoldDB" id="A0A7J9F0R8"/>
<dbReference type="InterPro" id="IPR053192">
    <property type="entry name" value="Vacuole_Formation_Reg"/>
</dbReference>
<keyword evidence="2" id="KW-1185">Reference proteome</keyword>
<feature type="non-terminal residue" evidence="1">
    <location>
        <position position="1"/>
    </location>
</feature>
<dbReference type="SUPFAM" id="SSF57889">
    <property type="entry name" value="Cysteine-rich domain"/>
    <property type="match status" value="1"/>
</dbReference>
<evidence type="ECO:0000313" key="1">
    <source>
        <dbReference type="EMBL" id="MBA0778554.1"/>
    </source>
</evidence>
<dbReference type="Proteomes" id="UP000593568">
    <property type="component" value="Unassembled WGS sequence"/>
</dbReference>
<proteinExistence type="predicted"/>
<dbReference type="InterPro" id="IPR046349">
    <property type="entry name" value="C1-like_sf"/>
</dbReference>